<keyword evidence="2" id="KW-0645">Protease</keyword>
<feature type="domain" description="Peptidase M24" evidence="1">
    <location>
        <begin position="3"/>
        <end position="92"/>
    </location>
</feature>
<comment type="caution">
    <text evidence="2">The sequence shown here is derived from an EMBL/GenBank/DDBJ whole genome shotgun (WGS) entry which is preliminary data.</text>
</comment>
<dbReference type="InterPro" id="IPR050659">
    <property type="entry name" value="Peptidase_M24B"/>
</dbReference>
<dbReference type="AlphaFoldDB" id="A0A840QGP8"/>
<evidence type="ECO:0000313" key="3">
    <source>
        <dbReference type="Proteomes" id="UP000584374"/>
    </source>
</evidence>
<dbReference type="GO" id="GO:0004177">
    <property type="term" value="F:aminopeptidase activity"/>
    <property type="evidence" value="ECO:0007669"/>
    <property type="project" value="UniProtKB-KW"/>
</dbReference>
<keyword evidence="3" id="KW-1185">Reference proteome</keyword>
<organism evidence="2 3">
    <name type="scientific">Saccharopolyspora phatthalungensis</name>
    <dbReference type="NCBI Taxonomy" id="664693"/>
    <lineage>
        <taxon>Bacteria</taxon>
        <taxon>Bacillati</taxon>
        <taxon>Actinomycetota</taxon>
        <taxon>Actinomycetes</taxon>
        <taxon>Pseudonocardiales</taxon>
        <taxon>Pseudonocardiaceae</taxon>
        <taxon>Saccharopolyspora</taxon>
    </lineage>
</organism>
<evidence type="ECO:0000313" key="2">
    <source>
        <dbReference type="EMBL" id="MBB5159666.1"/>
    </source>
</evidence>
<dbReference type="EMBL" id="JACHIW010000002">
    <property type="protein sequence ID" value="MBB5159666.1"/>
    <property type="molecule type" value="Genomic_DNA"/>
</dbReference>
<reference evidence="2 3" key="1">
    <citation type="submission" date="2020-08" db="EMBL/GenBank/DDBJ databases">
        <title>Sequencing the genomes of 1000 actinobacteria strains.</title>
        <authorList>
            <person name="Klenk H.-P."/>
        </authorList>
    </citation>
    <scope>NUCLEOTIDE SEQUENCE [LARGE SCALE GENOMIC DNA]</scope>
    <source>
        <strain evidence="2 3">DSM 45584</strain>
    </source>
</reference>
<evidence type="ECO:0000259" key="1">
    <source>
        <dbReference type="Pfam" id="PF00557"/>
    </source>
</evidence>
<proteinExistence type="predicted"/>
<dbReference type="RefSeq" id="WP_376775174.1">
    <property type="nucleotide sequence ID" value="NZ_JACHIW010000002.1"/>
</dbReference>
<keyword evidence="2" id="KW-0031">Aminopeptidase</keyword>
<dbReference type="Pfam" id="PF00557">
    <property type="entry name" value="Peptidase_M24"/>
    <property type="match status" value="1"/>
</dbReference>
<keyword evidence="2" id="KW-0378">Hydrolase</keyword>
<accession>A0A840QGP8</accession>
<dbReference type="InterPro" id="IPR036005">
    <property type="entry name" value="Creatinase/aminopeptidase-like"/>
</dbReference>
<dbReference type="InterPro" id="IPR000994">
    <property type="entry name" value="Pept_M24"/>
</dbReference>
<gene>
    <name evidence="2" type="ORF">BJ970_007265</name>
</gene>
<sequence>MKELARDAVRPGVPVHEIFTAAQQHIRNHGYPRFNRGHYGHSVGIDTFHEEPPYLSATEERLLVPGMVLALETPAYSADTGAIKIEDLVLVTTGGHELLHDLPHQLTVVGWPMTDAIALERQHSAHNYDPLPVVVAEADAAWVTDVLLIASEIHSGLPVSTSTRALVARGVA</sequence>
<dbReference type="PANTHER" id="PTHR46112">
    <property type="entry name" value="AMINOPEPTIDASE"/>
    <property type="match status" value="1"/>
</dbReference>
<dbReference type="Gene3D" id="3.90.230.10">
    <property type="entry name" value="Creatinase/methionine aminopeptidase superfamily"/>
    <property type="match status" value="1"/>
</dbReference>
<dbReference type="SUPFAM" id="SSF55920">
    <property type="entry name" value="Creatinase/aminopeptidase"/>
    <property type="match status" value="1"/>
</dbReference>
<name>A0A840QGP8_9PSEU</name>
<dbReference type="PANTHER" id="PTHR46112:SF2">
    <property type="entry name" value="XAA-PRO AMINOPEPTIDASE P-RELATED"/>
    <property type="match status" value="1"/>
</dbReference>
<dbReference type="Proteomes" id="UP000584374">
    <property type="component" value="Unassembled WGS sequence"/>
</dbReference>
<protein>
    <submittedName>
        <fullName evidence="2">Methionine aminopeptidase</fullName>
    </submittedName>
</protein>